<keyword evidence="4" id="KW-1185">Reference proteome</keyword>
<comment type="caution">
    <text evidence="3">The sequence shown here is derived from an EMBL/GenBank/DDBJ whole genome shotgun (WGS) entry which is preliminary data.</text>
</comment>
<accession>A0A9J6EMN0</accession>
<dbReference type="SMART" id="SM00343">
    <property type="entry name" value="ZnF_C2HC"/>
    <property type="match status" value="2"/>
</dbReference>
<feature type="region of interest" description="Disordered" evidence="1">
    <location>
        <begin position="1"/>
        <end position="114"/>
    </location>
</feature>
<dbReference type="GO" id="GO:0008270">
    <property type="term" value="F:zinc ion binding"/>
    <property type="evidence" value="ECO:0007669"/>
    <property type="project" value="InterPro"/>
</dbReference>
<evidence type="ECO:0000259" key="2">
    <source>
        <dbReference type="SMART" id="SM00343"/>
    </source>
</evidence>
<feature type="domain" description="CCHC-type" evidence="2">
    <location>
        <begin position="392"/>
        <end position="410"/>
    </location>
</feature>
<dbReference type="EMBL" id="JABSTU010000003">
    <property type="protein sequence ID" value="KAH8035272.1"/>
    <property type="molecule type" value="Genomic_DNA"/>
</dbReference>
<dbReference type="Proteomes" id="UP000821866">
    <property type="component" value="Chromosome 11"/>
</dbReference>
<gene>
    <name evidence="3" type="ORF">HPB51_004513</name>
</gene>
<sequence>MSRKNRRSAKRRSPKSKSSNSSANTQTKTSKKPTAQVKPCVAESKIPPIVEVDDDVVQALVKDEETAAVPGKTTAYKSPFDGDPDTAASDDRSRWPSERAASDARQPIGDNRHLNDAEEPLADRMQRLAASQEVSPTYLGPCYHHHNGPYLQNGGSTRREEENDAFLPSLRFGSARTAVGTTALIVPIDGITQVKSLNCIRVSKELETIAPDGIRRVRLNTHLNLLAVDTLRTEVTAVLMGLRRLCGVAVEVHEPRSSFKAVGVVYGIPPGMTATDIEAAVRSPVPVLNVRIPHPPSPAIITFASTQLPEHVDIGFVQHKVHMYVDRPPRCKLCGRIGHVMAVCTHQSPTFSKGIAFRRQRLLIVPDSPSSRTSGAPNGEISDPKATGQRQRCLNCGQEDHDTRSKMCPRWLELIEVSRQRRTNDVDIRTARTARTQEARSPAVRDERYHVIKCINSMLTNPTSVDSASATQQGRRVYTVEELLRIGLRTPVYRRPQNSSVVSRGLLALRTARSAASVFLQRTFIALVRIIVEPIRSFAATYFERFAKPAGNGLFRPWENQSVANLPFVVKHQKEMTELSG</sequence>
<feature type="region of interest" description="Disordered" evidence="1">
    <location>
        <begin position="367"/>
        <end position="390"/>
    </location>
</feature>
<evidence type="ECO:0000256" key="1">
    <source>
        <dbReference type="SAM" id="MobiDB-lite"/>
    </source>
</evidence>
<protein>
    <recommendedName>
        <fullName evidence="2">CCHC-type domain-containing protein</fullName>
    </recommendedName>
</protein>
<evidence type="ECO:0000313" key="3">
    <source>
        <dbReference type="EMBL" id="KAH8035272.1"/>
    </source>
</evidence>
<dbReference type="VEuPathDB" id="VectorBase:LOC119164084"/>
<organism evidence="3 4">
    <name type="scientific">Rhipicephalus microplus</name>
    <name type="common">Cattle tick</name>
    <name type="synonym">Boophilus microplus</name>
    <dbReference type="NCBI Taxonomy" id="6941"/>
    <lineage>
        <taxon>Eukaryota</taxon>
        <taxon>Metazoa</taxon>
        <taxon>Ecdysozoa</taxon>
        <taxon>Arthropoda</taxon>
        <taxon>Chelicerata</taxon>
        <taxon>Arachnida</taxon>
        <taxon>Acari</taxon>
        <taxon>Parasitiformes</taxon>
        <taxon>Ixodida</taxon>
        <taxon>Ixodoidea</taxon>
        <taxon>Ixodidae</taxon>
        <taxon>Rhipicephalinae</taxon>
        <taxon>Rhipicephalus</taxon>
        <taxon>Boophilus</taxon>
    </lineage>
</organism>
<evidence type="ECO:0000313" key="4">
    <source>
        <dbReference type="Proteomes" id="UP000821866"/>
    </source>
</evidence>
<feature type="compositionally biased region" description="Basic residues" evidence="1">
    <location>
        <begin position="1"/>
        <end position="15"/>
    </location>
</feature>
<feature type="compositionally biased region" description="Basic and acidic residues" evidence="1">
    <location>
        <begin position="89"/>
        <end position="102"/>
    </location>
</feature>
<dbReference type="InterPro" id="IPR001878">
    <property type="entry name" value="Znf_CCHC"/>
</dbReference>
<dbReference type="Gene3D" id="4.10.60.10">
    <property type="entry name" value="Zinc finger, CCHC-type"/>
    <property type="match status" value="1"/>
</dbReference>
<feature type="domain" description="CCHC-type" evidence="2">
    <location>
        <begin position="330"/>
        <end position="346"/>
    </location>
</feature>
<name>A0A9J6EMN0_RHIMP</name>
<dbReference type="AlphaFoldDB" id="A0A9J6EMN0"/>
<reference evidence="3" key="1">
    <citation type="journal article" date="2020" name="Cell">
        <title>Large-Scale Comparative Analyses of Tick Genomes Elucidate Their Genetic Diversity and Vector Capacities.</title>
        <authorList>
            <consortium name="Tick Genome and Microbiome Consortium (TIGMIC)"/>
            <person name="Jia N."/>
            <person name="Wang J."/>
            <person name="Shi W."/>
            <person name="Du L."/>
            <person name="Sun Y."/>
            <person name="Zhan W."/>
            <person name="Jiang J.F."/>
            <person name="Wang Q."/>
            <person name="Zhang B."/>
            <person name="Ji P."/>
            <person name="Bell-Sakyi L."/>
            <person name="Cui X.M."/>
            <person name="Yuan T.T."/>
            <person name="Jiang B.G."/>
            <person name="Yang W.F."/>
            <person name="Lam T.T."/>
            <person name="Chang Q.C."/>
            <person name="Ding S.J."/>
            <person name="Wang X.J."/>
            <person name="Zhu J.G."/>
            <person name="Ruan X.D."/>
            <person name="Zhao L."/>
            <person name="Wei J.T."/>
            <person name="Ye R.Z."/>
            <person name="Que T.C."/>
            <person name="Du C.H."/>
            <person name="Zhou Y.H."/>
            <person name="Cheng J.X."/>
            <person name="Dai P.F."/>
            <person name="Guo W.B."/>
            <person name="Han X.H."/>
            <person name="Huang E.J."/>
            <person name="Li L.F."/>
            <person name="Wei W."/>
            <person name="Gao Y.C."/>
            <person name="Liu J.Z."/>
            <person name="Shao H.Z."/>
            <person name="Wang X."/>
            <person name="Wang C.C."/>
            <person name="Yang T.C."/>
            <person name="Huo Q.B."/>
            <person name="Li W."/>
            <person name="Chen H.Y."/>
            <person name="Chen S.E."/>
            <person name="Zhou L.G."/>
            <person name="Ni X.B."/>
            <person name="Tian J.H."/>
            <person name="Sheng Y."/>
            <person name="Liu T."/>
            <person name="Pan Y.S."/>
            <person name="Xia L.Y."/>
            <person name="Li J."/>
            <person name="Zhao F."/>
            <person name="Cao W.C."/>
        </authorList>
    </citation>
    <scope>NUCLEOTIDE SEQUENCE</scope>
    <source>
        <strain evidence="3">Rmic-2018</strain>
    </source>
</reference>
<feature type="compositionally biased region" description="Low complexity" evidence="1">
    <location>
        <begin position="16"/>
        <end position="28"/>
    </location>
</feature>
<proteinExistence type="predicted"/>
<reference evidence="3" key="2">
    <citation type="submission" date="2021-09" db="EMBL/GenBank/DDBJ databases">
        <authorList>
            <person name="Jia N."/>
            <person name="Wang J."/>
            <person name="Shi W."/>
            <person name="Du L."/>
            <person name="Sun Y."/>
            <person name="Zhan W."/>
            <person name="Jiang J."/>
            <person name="Wang Q."/>
            <person name="Zhang B."/>
            <person name="Ji P."/>
            <person name="Sakyi L.B."/>
            <person name="Cui X."/>
            <person name="Yuan T."/>
            <person name="Jiang B."/>
            <person name="Yang W."/>
            <person name="Lam T.T.-Y."/>
            <person name="Chang Q."/>
            <person name="Ding S."/>
            <person name="Wang X."/>
            <person name="Zhu J."/>
            <person name="Ruan X."/>
            <person name="Zhao L."/>
            <person name="Wei J."/>
            <person name="Que T."/>
            <person name="Du C."/>
            <person name="Cheng J."/>
            <person name="Dai P."/>
            <person name="Han X."/>
            <person name="Huang E."/>
            <person name="Gao Y."/>
            <person name="Liu J."/>
            <person name="Shao H."/>
            <person name="Ye R."/>
            <person name="Li L."/>
            <person name="Wei W."/>
            <person name="Wang X."/>
            <person name="Wang C."/>
            <person name="Huo Q."/>
            <person name="Li W."/>
            <person name="Guo W."/>
            <person name="Chen H."/>
            <person name="Chen S."/>
            <person name="Zhou L."/>
            <person name="Zhou L."/>
            <person name="Ni X."/>
            <person name="Tian J."/>
            <person name="Zhou Y."/>
            <person name="Sheng Y."/>
            <person name="Liu T."/>
            <person name="Pan Y."/>
            <person name="Xia L."/>
            <person name="Li J."/>
            <person name="Zhao F."/>
            <person name="Cao W."/>
        </authorList>
    </citation>
    <scope>NUCLEOTIDE SEQUENCE</scope>
    <source>
        <strain evidence="3">Rmic-2018</strain>
        <tissue evidence="3">Larvae</tissue>
    </source>
</reference>
<dbReference type="GO" id="GO:0003676">
    <property type="term" value="F:nucleic acid binding"/>
    <property type="evidence" value="ECO:0007669"/>
    <property type="project" value="InterPro"/>
</dbReference>